<feature type="transmembrane region" description="Helical" evidence="1">
    <location>
        <begin position="191"/>
        <end position="209"/>
    </location>
</feature>
<accession>A0A9Q3RZ30</accession>
<protein>
    <submittedName>
        <fullName evidence="2">Uncharacterized protein</fullName>
    </submittedName>
</protein>
<evidence type="ECO:0000313" key="2">
    <source>
        <dbReference type="EMBL" id="MBY6217096.1"/>
    </source>
</evidence>
<keyword evidence="1" id="KW-0472">Membrane</keyword>
<feature type="transmembrane region" description="Helical" evidence="1">
    <location>
        <begin position="97"/>
        <end position="116"/>
    </location>
</feature>
<feature type="transmembrane region" description="Helical" evidence="1">
    <location>
        <begin position="157"/>
        <end position="179"/>
    </location>
</feature>
<feature type="transmembrane region" description="Helical" evidence="1">
    <location>
        <begin position="122"/>
        <end position="145"/>
    </location>
</feature>
<sequence>MMTEESGRNEQSVLRKLAVPIVIGAAVGFVTMFGVSKLTSGDLLEGLSKAAEMAVLVGAFYILAGVGVGLGSLRPRIGAKILNVEDVEELEEQKGKLLTSCIAMALWGAALIVIALGGEGGIIAPLPALIGGVAMLVIGSGFAWVSYRASDELMQMLNAEATVLAYSLTLGVVGVWAMAAHLDLARAQEPIEMLTMFYVIAMLATFIAAGRRGLLAPR</sequence>
<evidence type="ECO:0000256" key="1">
    <source>
        <dbReference type="SAM" id="Phobius"/>
    </source>
</evidence>
<evidence type="ECO:0000313" key="3">
    <source>
        <dbReference type="Proteomes" id="UP000824927"/>
    </source>
</evidence>
<gene>
    <name evidence="2" type="ORF">KUV31_01950</name>
</gene>
<organism evidence="2 3">
    <name type="scientific">Qipengyuania aquimaris</name>
    <dbReference type="NCBI Taxonomy" id="255984"/>
    <lineage>
        <taxon>Bacteria</taxon>
        <taxon>Pseudomonadati</taxon>
        <taxon>Pseudomonadota</taxon>
        <taxon>Alphaproteobacteria</taxon>
        <taxon>Sphingomonadales</taxon>
        <taxon>Erythrobacteraceae</taxon>
        <taxon>Qipengyuania</taxon>
    </lineage>
</organism>
<dbReference type="Proteomes" id="UP000824927">
    <property type="component" value="Unassembled WGS sequence"/>
</dbReference>
<feature type="transmembrane region" description="Helical" evidence="1">
    <location>
        <begin position="12"/>
        <end position="33"/>
    </location>
</feature>
<keyword evidence="1" id="KW-1133">Transmembrane helix</keyword>
<reference evidence="2" key="1">
    <citation type="submission" date="2021-06" db="EMBL/GenBank/DDBJ databases">
        <title>50 bacteria genomes isolated from Dapeng, Shenzhen, China.</title>
        <authorList>
            <person name="Zheng W."/>
            <person name="Yu S."/>
            <person name="Huang Y."/>
        </authorList>
    </citation>
    <scope>NUCLEOTIDE SEQUENCE</scope>
    <source>
        <strain evidence="2">DP4N28-2</strain>
    </source>
</reference>
<keyword evidence="1" id="KW-0812">Transmembrane</keyword>
<name>A0A9Q3RZ30_9SPHN</name>
<comment type="caution">
    <text evidence="2">The sequence shown here is derived from an EMBL/GenBank/DDBJ whole genome shotgun (WGS) entry which is preliminary data.</text>
</comment>
<dbReference type="AlphaFoldDB" id="A0A9Q3RZ30"/>
<proteinExistence type="predicted"/>
<dbReference type="RefSeq" id="WP_222404303.1">
    <property type="nucleotide sequence ID" value="NZ_JAHVKP010000001.1"/>
</dbReference>
<feature type="transmembrane region" description="Helical" evidence="1">
    <location>
        <begin position="53"/>
        <end position="73"/>
    </location>
</feature>
<dbReference type="EMBL" id="JAHVKP010000001">
    <property type="protein sequence ID" value="MBY6217096.1"/>
    <property type="molecule type" value="Genomic_DNA"/>
</dbReference>